<reference evidence="2" key="1">
    <citation type="journal article" date="2017" name="J. Phycol.">
        <title>Analysis of chloroplast genomes and a supermatrix inform reclassification of the Rhodomelaceae (Rhodophyta).</title>
        <authorList>
            <person name="Diaz-Tapia P."/>
            <person name="Maggs C.A."/>
            <person name="West J.A."/>
            <person name="Verbruggen H."/>
        </authorList>
    </citation>
    <scope>NUCLEOTIDE SEQUENCE</scope>
    <source>
        <strain evidence="2">PD1388</strain>
    </source>
</reference>
<dbReference type="EMBL" id="MF101447">
    <property type="protein sequence ID" value="ARW67353.1"/>
    <property type="molecule type" value="Genomic_DNA"/>
</dbReference>
<protein>
    <recommendedName>
        <fullName evidence="1">GUN4-like domain-containing protein</fullName>
    </recommendedName>
</protein>
<dbReference type="Gene3D" id="1.25.40.620">
    <property type="match status" value="1"/>
</dbReference>
<dbReference type="Gene3D" id="1.10.10.1770">
    <property type="entry name" value="Gun4-like"/>
    <property type="match status" value="1"/>
</dbReference>
<dbReference type="GeneID" id="33360655"/>
<feature type="domain" description="GUN4-like" evidence="1">
    <location>
        <begin position="100"/>
        <end position="236"/>
    </location>
</feature>
<organism evidence="2">
    <name type="scientific">Thaumatella adunca</name>
    <dbReference type="NCBI Taxonomy" id="2006976"/>
    <lineage>
        <taxon>Eukaryota</taxon>
        <taxon>Rhodophyta</taxon>
        <taxon>Florideophyceae</taxon>
        <taxon>Rhodymeniophycidae</taxon>
        <taxon>Ceramiales</taxon>
        <taxon>Rhodomelaceae</taxon>
        <taxon>Thaumatella</taxon>
    </lineage>
</organism>
<evidence type="ECO:0000259" key="1">
    <source>
        <dbReference type="Pfam" id="PF05419"/>
    </source>
</evidence>
<keyword evidence="2" id="KW-0150">Chloroplast</keyword>
<geneLocation type="chloroplast" evidence="2"/>
<dbReference type="GO" id="GO:0046906">
    <property type="term" value="F:tetrapyrrole binding"/>
    <property type="evidence" value="ECO:0007669"/>
    <property type="project" value="TreeGrafter"/>
</dbReference>
<dbReference type="InterPro" id="IPR008629">
    <property type="entry name" value="GUN4-like"/>
</dbReference>
<dbReference type="CDD" id="cd16383">
    <property type="entry name" value="GUN4"/>
    <property type="match status" value="1"/>
</dbReference>
<evidence type="ECO:0000313" key="2">
    <source>
        <dbReference type="EMBL" id="ARW67353.1"/>
    </source>
</evidence>
<gene>
    <name evidence="2" type="primary">ycf53</name>
</gene>
<dbReference type="SUPFAM" id="SSF48371">
    <property type="entry name" value="ARM repeat"/>
    <property type="match status" value="1"/>
</dbReference>
<dbReference type="PANTHER" id="PTHR34800:SF1">
    <property type="entry name" value="TETRAPYRROLE-BINDING PROTEIN, CHLOROPLASTIC"/>
    <property type="match status" value="1"/>
</dbReference>
<dbReference type="AlphaFoldDB" id="A0A1Z1MMP5"/>
<proteinExistence type="predicted"/>
<dbReference type="Pfam" id="PF05419">
    <property type="entry name" value="GUN4"/>
    <property type="match status" value="1"/>
</dbReference>
<keyword evidence="2" id="KW-0934">Plastid</keyword>
<dbReference type="InterPro" id="IPR037215">
    <property type="entry name" value="GUN4-like_sf"/>
</dbReference>
<dbReference type="PANTHER" id="PTHR34800">
    <property type="entry name" value="TETRAPYRROLE-BINDING PROTEIN, CHLOROPLASTIC"/>
    <property type="match status" value="1"/>
</dbReference>
<dbReference type="RefSeq" id="YP_009398167.1">
    <property type="nucleotide sequence ID" value="NC_035291.1"/>
</dbReference>
<dbReference type="InterPro" id="IPR016024">
    <property type="entry name" value="ARM-type_fold"/>
</dbReference>
<name>A0A1Z1MMP5_9FLOR</name>
<accession>A0A1Z1MMP5</accession>
<dbReference type="SUPFAM" id="SSF140869">
    <property type="entry name" value="GUN4-like"/>
    <property type="match status" value="1"/>
</dbReference>
<sequence length="241" mass="29096">MKHNKNNLVYLHEQIDTITNKNLQSISADTEQIIDQIFNEGIKYEKILLESIIKRITLEKQNPSILDGLIYQKLIKTKNLDIRQKLLNYFPQGILELKKSLQIDYQPLQKLLINKEFKEADQLTQKYLCLLVEIKTKNKKEWLYFTDIQFLPEEDLFTLDFLWKIYSKGKFGFSIQKKIWIKNNKKWEKLWEKIHWLNNGIMKRYPQEFIWTIEAPEGHLPLFNQLRGTQTLSYLFNNIKW</sequence>